<evidence type="ECO:0000313" key="9">
    <source>
        <dbReference type="Proteomes" id="UP000078290"/>
    </source>
</evidence>
<dbReference type="CDD" id="cd01189">
    <property type="entry name" value="INT_ICEBs1_C_like"/>
    <property type="match status" value="1"/>
</dbReference>
<dbReference type="PROSITE" id="PS51900">
    <property type="entry name" value="CB"/>
    <property type="match status" value="1"/>
</dbReference>
<dbReference type="Pfam" id="PF14659">
    <property type="entry name" value="Phage_int_SAM_3"/>
    <property type="match status" value="1"/>
</dbReference>
<dbReference type="InterPro" id="IPR010998">
    <property type="entry name" value="Integrase_recombinase_N"/>
</dbReference>
<dbReference type="PANTHER" id="PTHR30349">
    <property type="entry name" value="PHAGE INTEGRASE-RELATED"/>
    <property type="match status" value="1"/>
</dbReference>
<dbReference type="InterPro" id="IPR013762">
    <property type="entry name" value="Integrase-like_cat_sf"/>
</dbReference>
<dbReference type="GO" id="GO:0003677">
    <property type="term" value="F:DNA binding"/>
    <property type="evidence" value="ECO:0007669"/>
    <property type="project" value="UniProtKB-UniRule"/>
</dbReference>
<keyword evidence="2" id="KW-0229">DNA integration</keyword>
<protein>
    <submittedName>
        <fullName evidence="8">Integrase</fullName>
    </submittedName>
</protein>
<name>A0A1B7KMM3_PARTM</name>
<dbReference type="PROSITE" id="PS51898">
    <property type="entry name" value="TYR_RECOMBINASE"/>
    <property type="match status" value="1"/>
</dbReference>
<dbReference type="Proteomes" id="UP000078290">
    <property type="component" value="Unassembled WGS sequence"/>
</dbReference>
<feature type="domain" description="Tyr recombinase" evidence="6">
    <location>
        <begin position="179"/>
        <end position="380"/>
    </location>
</feature>
<keyword evidence="4" id="KW-0233">DNA recombination</keyword>
<dbReference type="OrthoDB" id="9803188at2"/>
<dbReference type="GO" id="GO:0015074">
    <property type="term" value="P:DNA integration"/>
    <property type="evidence" value="ECO:0007669"/>
    <property type="project" value="UniProtKB-KW"/>
</dbReference>
<gene>
    <name evidence="8" type="ORF">A7K69_14580</name>
</gene>
<accession>A0A1B7KMM3</accession>
<feature type="domain" description="Core-binding (CB)" evidence="7">
    <location>
        <begin position="77"/>
        <end position="160"/>
    </location>
</feature>
<dbReference type="EMBL" id="LXMA01000043">
    <property type="protein sequence ID" value="OAT71312.1"/>
    <property type="molecule type" value="Genomic_DNA"/>
</dbReference>
<dbReference type="InterPro" id="IPR050090">
    <property type="entry name" value="Tyrosine_recombinase_XerCD"/>
</dbReference>
<dbReference type="InterPro" id="IPR002104">
    <property type="entry name" value="Integrase_catalytic"/>
</dbReference>
<evidence type="ECO:0000256" key="3">
    <source>
        <dbReference type="ARBA" id="ARBA00023125"/>
    </source>
</evidence>
<dbReference type="SUPFAM" id="SSF56349">
    <property type="entry name" value="DNA breaking-rejoining enzymes"/>
    <property type="match status" value="1"/>
</dbReference>
<dbReference type="PANTHER" id="PTHR30349:SF64">
    <property type="entry name" value="PROPHAGE INTEGRASE INTD-RELATED"/>
    <property type="match status" value="1"/>
</dbReference>
<evidence type="ECO:0000313" key="8">
    <source>
        <dbReference type="EMBL" id="OAT71312.1"/>
    </source>
</evidence>
<dbReference type="InterPro" id="IPR011010">
    <property type="entry name" value="DNA_brk_join_enz"/>
</dbReference>
<proteinExistence type="inferred from homology"/>
<dbReference type="Gene3D" id="1.10.443.10">
    <property type="entry name" value="Intergrase catalytic core"/>
    <property type="match status" value="1"/>
</dbReference>
<dbReference type="InterPro" id="IPR028259">
    <property type="entry name" value="AP2-like_int_N"/>
</dbReference>
<evidence type="ECO:0000256" key="4">
    <source>
        <dbReference type="ARBA" id="ARBA00023172"/>
    </source>
</evidence>
<dbReference type="InterPro" id="IPR004107">
    <property type="entry name" value="Integrase_SAM-like_N"/>
</dbReference>
<evidence type="ECO:0000259" key="7">
    <source>
        <dbReference type="PROSITE" id="PS51900"/>
    </source>
</evidence>
<comment type="similarity">
    <text evidence="1">Belongs to the 'phage' integrase family.</text>
</comment>
<evidence type="ECO:0000256" key="2">
    <source>
        <dbReference type="ARBA" id="ARBA00022908"/>
    </source>
</evidence>
<dbReference type="AlphaFoldDB" id="A0A1B7KMM3"/>
<evidence type="ECO:0000256" key="1">
    <source>
        <dbReference type="ARBA" id="ARBA00008857"/>
    </source>
</evidence>
<dbReference type="InterPro" id="IPR044068">
    <property type="entry name" value="CB"/>
</dbReference>
<sequence length="390" mass="45011">MFYTKGGTTVAYFRKVPAKNAKGYTWSVTVDLGRDPITGKRRQTTRRGFATKKEAEKAASELIAQAEKGVNIINQNISLEEYLKDWIELSAKRKVKETTLKNYIRAINHRIIPALGKIPLRKLTAAQCQQFINALIDEGLSERYIEYIYTVLYGALQKAIEWDLILVNPLIKVDVPRGRKRKYMTWTREELNRFLSFAKLENIIYYTAFLTAAHTGMRRGELLGLKWQDIDFEHARIHIQRNLIYDEDGFRFGDLKTEASQRIIAMDDFLLKELKRYKAKQAEIKLIVGNQYEDNDLVFARETGKPIFPRTLTDIFNRVIKAAGVKKIRFHDLRHTHATLLLEAGADLKEVQARLGHASIKTTGDVYAHVTKEIEEKTARIFGDFIRKNS</sequence>
<evidence type="ECO:0000259" key="6">
    <source>
        <dbReference type="PROSITE" id="PS51898"/>
    </source>
</evidence>
<dbReference type="Pfam" id="PF00589">
    <property type="entry name" value="Phage_integrase"/>
    <property type="match status" value="1"/>
</dbReference>
<dbReference type="GO" id="GO:0006310">
    <property type="term" value="P:DNA recombination"/>
    <property type="evidence" value="ECO:0007669"/>
    <property type="project" value="UniProtKB-KW"/>
</dbReference>
<evidence type="ECO:0000256" key="5">
    <source>
        <dbReference type="PROSITE-ProRule" id="PRU01248"/>
    </source>
</evidence>
<dbReference type="Pfam" id="PF14657">
    <property type="entry name" value="Arm-DNA-bind_4"/>
    <property type="match status" value="1"/>
</dbReference>
<comment type="caution">
    <text evidence="8">The sequence shown here is derived from an EMBL/GenBank/DDBJ whole genome shotgun (WGS) entry which is preliminary data.</text>
</comment>
<dbReference type="Gene3D" id="1.10.150.130">
    <property type="match status" value="1"/>
</dbReference>
<reference evidence="9" key="1">
    <citation type="submission" date="2016-05" db="EMBL/GenBank/DDBJ databases">
        <authorList>
            <person name="Wang W."/>
            <person name="Zhu L."/>
        </authorList>
    </citation>
    <scope>NUCLEOTIDE SEQUENCE [LARGE SCALE GENOMIC DNA]</scope>
    <source>
        <strain evidence="9">W-2</strain>
    </source>
</reference>
<organism evidence="8 9">
    <name type="scientific">Parageobacillus thermoglucosidasius</name>
    <name type="common">Geobacillus thermoglucosidasius</name>
    <dbReference type="NCBI Taxonomy" id="1426"/>
    <lineage>
        <taxon>Bacteria</taxon>
        <taxon>Bacillati</taxon>
        <taxon>Bacillota</taxon>
        <taxon>Bacilli</taxon>
        <taxon>Bacillales</taxon>
        <taxon>Anoxybacillaceae</taxon>
        <taxon>Parageobacillus</taxon>
    </lineage>
</organism>
<keyword evidence="3 5" id="KW-0238">DNA-binding</keyword>